<organism evidence="2 3">
    <name type="scientific">Pelagicoccus albus</name>
    <dbReference type="NCBI Taxonomy" id="415222"/>
    <lineage>
        <taxon>Bacteria</taxon>
        <taxon>Pseudomonadati</taxon>
        <taxon>Verrucomicrobiota</taxon>
        <taxon>Opitutia</taxon>
        <taxon>Puniceicoccales</taxon>
        <taxon>Pelagicoccaceae</taxon>
        <taxon>Pelagicoccus</taxon>
    </lineage>
</organism>
<comment type="caution">
    <text evidence="2">The sequence shown here is derived from an EMBL/GenBank/DDBJ whole genome shotgun (WGS) entry which is preliminary data.</text>
</comment>
<name>A0A7X1B5Y3_9BACT</name>
<keyword evidence="3" id="KW-1185">Reference proteome</keyword>
<evidence type="ECO:0000259" key="1">
    <source>
        <dbReference type="PROSITE" id="PS51658"/>
    </source>
</evidence>
<feature type="domain" description="BFN" evidence="1">
    <location>
        <begin position="1"/>
        <end position="136"/>
    </location>
</feature>
<dbReference type="Proteomes" id="UP000526501">
    <property type="component" value="Unassembled WGS sequence"/>
</dbReference>
<dbReference type="EMBL" id="JACHVC010000008">
    <property type="protein sequence ID" value="MBC2606235.1"/>
    <property type="molecule type" value="Genomic_DNA"/>
</dbReference>
<dbReference type="PANTHER" id="PTHR15160">
    <property type="entry name" value="VON HIPPEL-LINDAU PROTEIN"/>
    <property type="match status" value="1"/>
</dbReference>
<reference evidence="2 3" key="1">
    <citation type="submission" date="2020-07" db="EMBL/GenBank/DDBJ databases">
        <authorList>
            <person name="Feng X."/>
        </authorList>
    </citation>
    <scope>NUCLEOTIDE SEQUENCE [LARGE SCALE GENOMIC DNA]</scope>
    <source>
        <strain evidence="2 3">JCM23202</strain>
    </source>
</reference>
<dbReference type="Gene3D" id="3.10.690.10">
    <property type="entry name" value="Bifunctional nuclease domain"/>
    <property type="match status" value="1"/>
</dbReference>
<dbReference type="PANTHER" id="PTHR15160:SF1">
    <property type="entry name" value="VON HIPPEL-LINDAU DISEASE TUMOR SUPPRESSOR"/>
    <property type="match status" value="1"/>
</dbReference>
<dbReference type="GO" id="GO:0004518">
    <property type="term" value="F:nuclease activity"/>
    <property type="evidence" value="ECO:0007669"/>
    <property type="project" value="InterPro"/>
</dbReference>
<dbReference type="GO" id="GO:0030891">
    <property type="term" value="C:VCB complex"/>
    <property type="evidence" value="ECO:0007669"/>
    <property type="project" value="TreeGrafter"/>
</dbReference>
<dbReference type="InterPro" id="IPR003729">
    <property type="entry name" value="Bi_nuclease_dom"/>
</dbReference>
<dbReference type="RefSeq" id="WP_185660121.1">
    <property type="nucleotide sequence ID" value="NZ_CAWPOO010000008.1"/>
</dbReference>
<dbReference type="PROSITE" id="PS51658">
    <property type="entry name" value="BFN"/>
    <property type="match status" value="1"/>
</dbReference>
<evidence type="ECO:0000313" key="3">
    <source>
        <dbReference type="Proteomes" id="UP000526501"/>
    </source>
</evidence>
<protein>
    <submittedName>
        <fullName evidence="2">Bifunctional nuclease family protein</fullName>
    </submittedName>
</protein>
<evidence type="ECO:0000313" key="2">
    <source>
        <dbReference type="EMBL" id="MBC2606235.1"/>
    </source>
</evidence>
<dbReference type="SUPFAM" id="SSF103256">
    <property type="entry name" value="Hypothetical protein TM0160"/>
    <property type="match status" value="1"/>
</dbReference>
<dbReference type="GO" id="GO:0016567">
    <property type="term" value="P:protein ubiquitination"/>
    <property type="evidence" value="ECO:0007669"/>
    <property type="project" value="TreeGrafter"/>
</dbReference>
<dbReference type="AlphaFoldDB" id="A0A7X1B5Y3"/>
<proteinExistence type="predicted"/>
<dbReference type="Pfam" id="PF02577">
    <property type="entry name" value="BFN_dom"/>
    <property type="match status" value="1"/>
</dbReference>
<dbReference type="InterPro" id="IPR036104">
    <property type="entry name" value="BFN_sf"/>
</dbReference>
<accession>A0A7X1B5Y3</accession>
<sequence>MNTSVIQVSVKGVMPTVNGCAVFLGNDDKVFVIYVDHSVGNAISMALNGVKKERPLTHDLISSMLLGLEAKITRIVINDVEESTFFARIFLEMSNEIDTKIIELDARPSDSIVLSLQNNVPIYVANKVFNSTEDMSSILERVLKQQNEENNDA</sequence>
<gene>
    <name evidence="2" type="ORF">H5P27_09265</name>
</gene>